<keyword evidence="2" id="KW-0472">Membrane</keyword>
<comment type="similarity">
    <text evidence="1">Belongs to the STXBP/unc-18/SEC1 family.</text>
</comment>
<evidence type="ECO:0000313" key="5">
    <source>
        <dbReference type="EMBL" id="KAJ7367032.1"/>
    </source>
</evidence>
<dbReference type="Gene3D" id="1.25.40.60">
    <property type="match status" value="1"/>
</dbReference>
<dbReference type="SUPFAM" id="SSF56815">
    <property type="entry name" value="Sec1/munc18-like (SM) proteins"/>
    <property type="match status" value="1"/>
</dbReference>
<evidence type="ECO:0000256" key="1">
    <source>
        <dbReference type="ARBA" id="ARBA00009884"/>
    </source>
</evidence>
<keyword evidence="2" id="KW-1133">Transmembrane helix</keyword>
<proteinExistence type="inferred from homology"/>
<evidence type="ECO:0000259" key="4">
    <source>
        <dbReference type="Pfam" id="PF13850"/>
    </source>
</evidence>
<dbReference type="Gene3D" id="3.90.830.10">
    <property type="entry name" value="Syntaxin Binding Protein 1, Chain A, domain 2"/>
    <property type="match status" value="1"/>
</dbReference>
<dbReference type="Pfam" id="PF00995">
    <property type="entry name" value="Sec1"/>
    <property type="match status" value="1"/>
</dbReference>
<dbReference type="InterPro" id="IPR036045">
    <property type="entry name" value="Sec1-like_sf"/>
</dbReference>
<dbReference type="Pfam" id="PF07970">
    <property type="entry name" value="COPIIcoated_ERV"/>
    <property type="match status" value="1"/>
</dbReference>
<feature type="domain" description="Endoplasmic reticulum vesicle transporter C-terminal" evidence="3">
    <location>
        <begin position="796"/>
        <end position="1046"/>
    </location>
</feature>
<feature type="domain" description="Endoplasmic reticulum vesicle transporter N-terminal" evidence="4">
    <location>
        <begin position="661"/>
        <end position="750"/>
    </location>
</feature>
<dbReference type="InterPro" id="IPR012936">
    <property type="entry name" value="Erv_C"/>
</dbReference>
<evidence type="ECO:0000313" key="6">
    <source>
        <dbReference type="Proteomes" id="UP001218218"/>
    </source>
</evidence>
<sequence length="1067" mass="117846">MDVVKAVETYVSKLVSTPNSMKVLLLDSHTTPIVSLASTQSTLLSHQVYLTDRIDNKKRDRMPHMKCVCFLQSSDDSLEALQIELSEPKYGEYYLYFSNILTKSVIERLAEVDEYEVVREVQEYFADYSPLLPALFSLNHTPTAAKPLYGSTFNSWDPAALERSVQGISAVLLSLKKKPIIRYEKMSGMAKKLAVEMHHRIQSESTLFDFRLTQVPPLLLILDRRNDPVTPLLSQWTYQAMVHELLGIQNGRVDLSMVPDVRPELSEITLTTSTDSFFGSHFLDTFGDLGTSLKDYVQTYQSRSLAQSPSAINSISDMKRFVEEYPEFRKLGGNVSKHVALVGELSRLVDRDKLLEVGEVEQGLATSAGAELRASPVFIVDVPVLTCVQSVQAFIANPGVPPWNKLRLVILFALRYQKTQTSNIASLINLLLSNGVSREDARLVYVFLNMAGADQRQDDLFSTESLFAKGRSALKGLKGVENVYTQHRPHLSQTLENLFKGRLREASYPFVESPGPNASLQRPQDVIIFMIGGTTYEEARTVTLFNQDPVAASNGGIPTAAGTRLLLGGTCVHNSSSYVEMVRAAAGQFTAAVYEPPPESASNAPALNLNLGGVNVSLGGANSGVYRTSGEAVGVQADGIRDGVMNLIGKVIMAKGIFAGLKGVDAFGKTTEDVKVKTRTGAFLTIIAASIILAFTTMEFFDYRRINIDTSIVVDKSRGEKLTVKMNITFPRVPCYLLSLDVMDISGETQRDLTHNILKARLDEKGVRVPSAVSVELKNDLDKINSAHDPDYCGSCYGGLEPEGGCCNTCEDVRQAYVNRGWSFSNPDAIEQCKDEGWSDKLKEQSNEGCNISGRIRVNKVIGNIHFSPGRSFQTNSRNIYELVPYLRDDGNRHDFSHTIHEWGFQGDDEYDIYKAQIGQNMRQRLGIGQNPLDGARARTAKSQYMFQYFLKVVSTQFRTLDGKRINTHQYSTTQFERDLKDGGQGDSPQGVHIQHGVNGVPGAFFNFEISPILVVHSDTRQSFAHFVTSTCAIIGGVLTVASLIDSVLFAAGRTLKKSGMTNGKLM</sequence>
<dbReference type="InterPro" id="IPR001619">
    <property type="entry name" value="Sec1-like"/>
</dbReference>
<dbReference type="GO" id="GO:0016192">
    <property type="term" value="P:vesicle-mediated transport"/>
    <property type="evidence" value="ECO:0007669"/>
    <property type="project" value="InterPro"/>
</dbReference>
<dbReference type="EMBL" id="JARIHO010000002">
    <property type="protein sequence ID" value="KAJ7367032.1"/>
    <property type="molecule type" value="Genomic_DNA"/>
</dbReference>
<protein>
    <submittedName>
        <fullName evidence="5">Sec1-like protein</fullName>
    </submittedName>
</protein>
<comment type="caution">
    <text evidence="5">The sequence shown here is derived from an EMBL/GenBank/DDBJ whole genome shotgun (WGS) entry which is preliminary data.</text>
</comment>
<organism evidence="5 6">
    <name type="scientific">Mycena albidolilacea</name>
    <dbReference type="NCBI Taxonomy" id="1033008"/>
    <lineage>
        <taxon>Eukaryota</taxon>
        <taxon>Fungi</taxon>
        <taxon>Dikarya</taxon>
        <taxon>Basidiomycota</taxon>
        <taxon>Agaricomycotina</taxon>
        <taxon>Agaricomycetes</taxon>
        <taxon>Agaricomycetidae</taxon>
        <taxon>Agaricales</taxon>
        <taxon>Marasmiineae</taxon>
        <taxon>Mycenaceae</taxon>
        <taxon>Mycena</taxon>
    </lineage>
</organism>
<evidence type="ECO:0000256" key="2">
    <source>
        <dbReference type="SAM" id="Phobius"/>
    </source>
</evidence>
<accession>A0AAD7ASB4</accession>
<dbReference type="InterPro" id="IPR039542">
    <property type="entry name" value="Erv_N"/>
</dbReference>
<dbReference type="Gene3D" id="3.40.50.1910">
    <property type="match status" value="1"/>
</dbReference>
<feature type="transmembrane region" description="Helical" evidence="2">
    <location>
        <begin position="1027"/>
        <end position="1052"/>
    </location>
</feature>
<dbReference type="AlphaFoldDB" id="A0AAD7ASB4"/>
<dbReference type="InterPro" id="IPR027482">
    <property type="entry name" value="Sec1-like_dom2"/>
</dbReference>
<evidence type="ECO:0000259" key="3">
    <source>
        <dbReference type="Pfam" id="PF07970"/>
    </source>
</evidence>
<name>A0AAD7ASB4_9AGAR</name>
<dbReference type="InterPro" id="IPR043127">
    <property type="entry name" value="Sec-1-like_dom3a"/>
</dbReference>
<dbReference type="PANTHER" id="PTHR11679">
    <property type="entry name" value="VESICLE PROTEIN SORTING-ASSOCIATED"/>
    <property type="match status" value="1"/>
</dbReference>
<reference evidence="5" key="1">
    <citation type="submission" date="2023-03" db="EMBL/GenBank/DDBJ databases">
        <title>Massive genome expansion in bonnet fungi (Mycena s.s.) driven by repeated elements and novel gene families across ecological guilds.</title>
        <authorList>
            <consortium name="Lawrence Berkeley National Laboratory"/>
            <person name="Harder C.B."/>
            <person name="Miyauchi S."/>
            <person name="Viragh M."/>
            <person name="Kuo A."/>
            <person name="Thoen E."/>
            <person name="Andreopoulos B."/>
            <person name="Lu D."/>
            <person name="Skrede I."/>
            <person name="Drula E."/>
            <person name="Henrissat B."/>
            <person name="Morin E."/>
            <person name="Kohler A."/>
            <person name="Barry K."/>
            <person name="LaButti K."/>
            <person name="Morin E."/>
            <person name="Salamov A."/>
            <person name="Lipzen A."/>
            <person name="Mereny Z."/>
            <person name="Hegedus B."/>
            <person name="Baldrian P."/>
            <person name="Stursova M."/>
            <person name="Weitz H."/>
            <person name="Taylor A."/>
            <person name="Grigoriev I.V."/>
            <person name="Nagy L.G."/>
            <person name="Martin F."/>
            <person name="Kauserud H."/>
        </authorList>
    </citation>
    <scope>NUCLEOTIDE SEQUENCE</scope>
    <source>
        <strain evidence="5">CBHHK002</strain>
    </source>
</reference>
<dbReference type="Proteomes" id="UP001218218">
    <property type="component" value="Unassembled WGS sequence"/>
</dbReference>
<keyword evidence="6" id="KW-1185">Reference proteome</keyword>
<keyword evidence="2" id="KW-0812">Transmembrane</keyword>
<gene>
    <name evidence="5" type="ORF">DFH08DRAFT_929722</name>
</gene>
<dbReference type="Pfam" id="PF13850">
    <property type="entry name" value="ERGIC_N"/>
    <property type="match status" value="1"/>
</dbReference>
<dbReference type="InterPro" id="IPR043154">
    <property type="entry name" value="Sec-1-like_dom1"/>
</dbReference>
<dbReference type="Gene3D" id="3.40.50.2060">
    <property type="match status" value="1"/>
</dbReference>